<sequence length="462" mass="50766">MADQTTSSNEQATDSQCSPGPSGKATLLAGGAFVLLVGLLIGASLWLFAGLTALAAVIVNRFLANLWTRCVVAKRLGGDVEVRQGDQISVGIELHNTSRIPVLWLLAEDVLPPRAILFTPPALEVQGERVQIFMLWPNQKRVIEYKIKCNRRGHYQIGPMVLETGDVMGLFRRFSLGAEPSYVTVLPKIVPLDAYDIASRRPMGEIRMRDNLFEDPTRLRGIRRWQTGDPMRRVHWAATARTGILHSKVYEPSSIAGATVILDMHVDSNPIRHEPVRGDLAVMAAAGIARALHEVSQPVGLVSNGRDAADRIQTQGWVGDYRVRDQAKRQAADAVENDRMRPINLSADRGPGQLQEIRSTLARLERSDALTLPELLIEVEGQLSRETTLLFIVPEATEDDLAAIIGLARQGAAVAVIINTLEVDQYLDLAGPLIAMRIPTYHLTDEQSIRGICQQVNLTAIT</sequence>
<gene>
    <name evidence="4" type="ORF">SV7mr_22690</name>
</gene>
<dbReference type="PANTHER" id="PTHR34351:SF2">
    <property type="entry name" value="DUF58 DOMAIN-CONTAINING PROTEIN"/>
    <property type="match status" value="1"/>
</dbReference>
<keyword evidence="2" id="KW-1133">Transmembrane helix</keyword>
<dbReference type="Proteomes" id="UP000315003">
    <property type="component" value="Chromosome"/>
</dbReference>
<evidence type="ECO:0000256" key="1">
    <source>
        <dbReference type="SAM" id="MobiDB-lite"/>
    </source>
</evidence>
<feature type="region of interest" description="Disordered" evidence="1">
    <location>
        <begin position="1"/>
        <end position="20"/>
    </location>
</feature>
<evidence type="ECO:0000313" key="4">
    <source>
        <dbReference type="EMBL" id="QDT59759.1"/>
    </source>
</evidence>
<keyword evidence="2" id="KW-0812">Transmembrane</keyword>
<feature type="domain" description="DUF58" evidence="3">
    <location>
        <begin position="222"/>
        <end position="312"/>
    </location>
</feature>
<organism evidence="4 5">
    <name type="scientific">Stieleria bergensis</name>
    <dbReference type="NCBI Taxonomy" id="2528025"/>
    <lineage>
        <taxon>Bacteria</taxon>
        <taxon>Pseudomonadati</taxon>
        <taxon>Planctomycetota</taxon>
        <taxon>Planctomycetia</taxon>
        <taxon>Pirellulales</taxon>
        <taxon>Pirellulaceae</taxon>
        <taxon>Stieleria</taxon>
    </lineage>
</organism>
<evidence type="ECO:0000313" key="5">
    <source>
        <dbReference type="Proteomes" id="UP000315003"/>
    </source>
</evidence>
<reference evidence="4 5" key="1">
    <citation type="submission" date="2019-02" db="EMBL/GenBank/DDBJ databases">
        <title>Deep-cultivation of Planctomycetes and their phenomic and genomic characterization uncovers novel biology.</title>
        <authorList>
            <person name="Wiegand S."/>
            <person name="Jogler M."/>
            <person name="Boedeker C."/>
            <person name="Pinto D."/>
            <person name="Vollmers J."/>
            <person name="Rivas-Marin E."/>
            <person name="Kohn T."/>
            <person name="Peeters S.H."/>
            <person name="Heuer A."/>
            <person name="Rast P."/>
            <person name="Oberbeckmann S."/>
            <person name="Bunk B."/>
            <person name="Jeske O."/>
            <person name="Meyerdierks A."/>
            <person name="Storesund J.E."/>
            <person name="Kallscheuer N."/>
            <person name="Luecker S."/>
            <person name="Lage O.M."/>
            <person name="Pohl T."/>
            <person name="Merkel B.J."/>
            <person name="Hornburger P."/>
            <person name="Mueller R.-W."/>
            <person name="Bruemmer F."/>
            <person name="Labrenz M."/>
            <person name="Spormann A.M."/>
            <person name="Op den Camp H."/>
            <person name="Overmann J."/>
            <person name="Amann R."/>
            <person name="Jetten M.S.M."/>
            <person name="Mascher T."/>
            <person name="Medema M.H."/>
            <person name="Devos D.P."/>
            <person name="Kaster A.-K."/>
            <person name="Ovreas L."/>
            <person name="Rohde M."/>
            <person name="Galperin M.Y."/>
            <person name="Jogler C."/>
        </authorList>
    </citation>
    <scope>NUCLEOTIDE SEQUENCE [LARGE SCALE GENOMIC DNA]</scope>
    <source>
        <strain evidence="4 5">SV_7m_r</strain>
    </source>
</reference>
<dbReference type="EMBL" id="CP036272">
    <property type="protein sequence ID" value="QDT59759.1"/>
    <property type="molecule type" value="Genomic_DNA"/>
</dbReference>
<name>A0A517SUF5_9BACT</name>
<evidence type="ECO:0000256" key="2">
    <source>
        <dbReference type="SAM" id="Phobius"/>
    </source>
</evidence>
<proteinExistence type="predicted"/>
<dbReference type="PANTHER" id="PTHR34351">
    <property type="entry name" value="SLR1927 PROTEIN-RELATED"/>
    <property type="match status" value="1"/>
</dbReference>
<dbReference type="OrthoDB" id="9789943at2"/>
<dbReference type="RefSeq" id="WP_145271838.1">
    <property type="nucleotide sequence ID" value="NZ_CP036272.1"/>
</dbReference>
<feature type="compositionally biased region" description="Polar residues" evidence="1">
    <location>
        <begin position="1"/>
        <end position="19"/>
    </location>
</feature>
<evidence type="ECO:0000259" key="3">
    <source>
        <dbReference type="Pfam" id="PF01882"/>
    </source>
</evidence>
<keyword evidence="2" id="KW-0472">Membrane</keyword>
<dbReference type="Pfam" id="PF01882">
    <property type="entry name" value="DUF58"/>
    <property type="match status" value="1"/>
</dbReference>
<dbReference type="InterPro" id="IPR002881">
    <property type="entry name" value="DUF58"/>
</dbReference>
<dbReference type="AlphaFoldDB" id="A0A517SUF5"/>
<feature type="transmembrane region" description="Helical" evidence="2">
    <location>
        <begin position="32"/>
        <end position="59"/>
    </location>
</feature>
<keyword evidence="5" id="KW-1185">Reference proteome</keyword>
<protein>
    <recommendedName>
        <fullName evidence="3">DUF58 domain-containing protein</fullName>
    </recommendedName>
</protein>
<accession>A0A517SUF5</accession>